<proteinExistence type="predicted"/>
<dbReference type="InParanoid" id="A0A1J7JPI7"/>
<evidence type="ECO:0000313" key="2">
    <source>
        <dbReference type="EMBL" id="OIW29658.1"/>
    </source>
</evidence>
<dbReference type="Proteomes" id="UP000182658">
    <property type="component" value="Unassembled WGS sequence"/>
</dbReference>
<gene>
    <name evidence="2" type="ORF">CONLIGDRAFT_336896</name>
</gene>
<dbReference type="EMBL" id="KV875097">
    <property type="protein sequence ID" value="OIW29658.1"/>
    <property type="molecule type" value="Genomic_DNA"/>
</dbReference>
<keyword evidence="3" id="KW-1185">Reference proteome</keyword>
<dbReference type="AlphaFoldDB" id="A0A1J7JPI7"/>
<evidence type="ECO:0000256" key="1">
    <source>
        <dbReference type="SAM" id="MobiDB-lite"/>
    </source>
</evidence>
<accession>A0A1J7JPI7</accession>
<feature type="compositionally biased region" description="Basic residues" evidence="1">
    <location>
        <begin position="24"/>
        <end position="41"/>
    </location>
</feature>
<organism evidence="2 3">
    <name type="scientific">Coniochaeta ligniaria NRRL 30616</name>
    <dbReference type="NCBI Taxonomy" id="1408157"/>
    <lineage>
        <taxon>Eukaryota</taxon>
        <taxon>Fungi</taxon>
        <taxon>Dikarya</taxon>
        <taxon>Ascomycota</taxon>
        <taxon>Pezizomycotina</taxon>
        <taxon>Sordariomycetes</taxon>
        <taxon>Sordariomycetidae</taxon>
        <taxon>Coniochaetales</taxon>
        <taxon>Coniochaetaceae</taxon>
        <taxon>Coniochaeta</taxon>
    </lineage>
</organism>
<protein>
    <submittedName>
        <fullName evidence="2">Uncharacterized protein</fullName>
    </submittedName>
</protein>
<evidence type="ECO:0000313" key="3">
    <source>
        <dbReference type="Proteomes" id="UP000182658"/>
    </source>
</evidence>
<sequence>MQCPTEHHFPAPCCFALISPYRPHKPPQTHQHAGKPRRSPHTPHYPQGKQRLRNSIRQRHLDHNLVPLRLRSSPLPVPCLPISHRLFSPISSPICPRRRLLLPPKPKPPLPPKIPLEPLRPLRHVLPVVAPHPAL</sequence>
<reference evidence="2 3" key="1">
    <citation type="submission" date="2016-10" db="EMBL/GenBank/DDBJ databases">
        <title>Draft genome sequence of Coniochaeta ligniaria NRRL30616, a lignocellulolytic fungus for bioabatement of inhibitors in plant biomass hydrolysates.</title>
        <authorList>
            <consortium name="DOE Joint Genome Institute"/>
            <person name="Jimenez D.J."/>
            <person name="Hector R.E."/>
            <person name="Riley R."/>
            <person name="Sun H."/>
            <person name="Grigoriev I.V."/>
            <person name="Van Elsas J.D."/>
            <person name="Nichols N.N."/>
        </authorList>
    </citation>
    <scope>NUCLEOTIDE SEQUENCE [LARGE SCALE GENOMIC DNA]</scope>
    <source>
        <strain evidence="2 3">NRRL 30616</strain>
    </source>
</reference>
<feature type="region of interest" description="Disordered" evidence="1">
    <location>
        <begin position="24"/>
        <end position="58"/>
    </location>
</feature>
<name>A0A1J7JPI7_9PEZI</name>